<feature type="coiled-coil region" evidence="1">
    <location>
        <begin position="750"/>
        <end position="796"/>
    </location>
</feature>
<dbReference type="eggNOG" id="ENOG502RYJ5">
    <property type="taxonomic scope" value="Eukaryota"/>
</dbReference>
<dbReference type="PANTHER" id="PTHR34365">
    <property type="entry name" value="ENOLASE (DUF1399)"/>
    <property type="match status" value="1"/>
</dbReference>
<gene>
    <name evidence="3" type="ORF">X797_008157</name>
</gene>
<dbReference type="EMBL" id="JELW01000024">
    <property type="protein sequence ID" value="EXU98683.1"/>
    <property type="molecule type" value="Genomic_DNA"/>
</dbReference>
<accession>A0A0A1URD5</accession>
<comment type="caution">
    <text evidence="3">The sequence shown here is derived from an EMBL/GenBank/DDBJ whole genome shotgun (WGS) entry which is preliminary data.</text>
</comment>
<keyword evidence="1" id="KW-0175">Coiled coil</keyword>
<dbReference type="OrthoDB" id="4958856at2759"/>
<proteinExistence type="predicted"/>
<organism evidence="3 4">
    <name type="scientific">Metarhizium robertsii</name>
    <dbReference type="NCBI Taxonomy" id="568076"/>
    <lineage>
        <taxon>Eukaryota</taxon>
        <taxon>Fungi</taxon>
        <taxon>Dikarya</taxon>
        <taxon>Ascomycota</taxon>
        <taxon>Pezizomycotina</taxon>
        <taxon>Sordariomycetes</taxon>
        <taxon>Hypocreomycetidae</taxon>
        <taxon>Hypocreales</taxon>
        <taxon>Clavicipitaceae</taxon>
        <taxon>Metarhizium</taxon>
    </lineage>
</organism>
<dbReference type="HOGENOM" id="CLU_010103_3_1_1"/>
<name>A0A0A1URD5_9HYPO</name>
<evidence type="ECO:0000313" key="4">
    <source>
        <dbReference type="Proteomes" id="UP000030151"/>
    </source>
</evidence>
<evidence type="ECO:0000256" key="1">
    <source>
        <dbReference type="SAM" id="Coils"/>
    </source>
</evidence>
<evidence type="ECO:0000256" key="2">
    <source>
        <dbReference type="SAM" id="MobiDB-lite"/>
    </source>
</evidence>
<reference evidence="3 4" key="1">
    <citation type="submission" date="2014-02" db="EMBL/GenBank/DDBJ databases">
        <title>The genome sequence of the entomopathogenic fungus Metarhizium robertsii ARSEF 2575.</title>
        <authorList>
            <person name="Giuliano Garisto Donzelli B."/>
            <person name="Roe B.A."/>
            <person name="Macmil S.L."/>
            <person name="Krasnoff S.B."/>
            <person name="Gibson D.M."/>
        </authorList>
    </citation>
    <scope>NUCLEOTIDE SEQUENCE [LARGE SCALE GENOMIC DNA]</scope>
    <source>
        <strain evidence="3 4">ARSEF 2575</strain>
    </source>
</reference>
<sequence length="853" mass="95724">MRGQDDRHGVAPPAYAAEQAEAQPPVDVDTTAAFAHLLLETNIAQRRLTVETCLAHLKLLHAIHNLKEEVGYTDGLFGLYDSRAGHDADGFDLDAIHAGKGIKIEDAEKVKLALSKIREKRWALFVARAVDRYETWWRVIQGRNHLTEDMMAEPASDLYANFPILCKDPRGLGPDMLPPLDVLMVFHSHMLNPRAFLEDSIRSSMKGLWQDGMPWPLINEAIDTNFDYSVSDACQTRWTQATGRCWANTGEPMVKIINCPHCQVPNHIPWTTCGDQESTNRQDGLSGLVGSGYGDGKLSHQCVACHGNVCKEALSVRKFVQDSALLLAKSVPMPGTILDPQNGMPEPVPSGDRENVYPRTFPNRMIQLDLRIQIQDIFKSHRDPTMETVKSLVEGVLRDSSRLCRINSMPPRWSSRYKIPPKSKNCVRKMMSRYWENFSPFALDLCGAVMRQGVFVDKMVKLDWLHSPSARETMARLIDKYVKFMELMRRHPKQIAVPTLDVDLAWHTHQLIPPSYYADTTRATFKFIDHDDKIEEVKLNQAFEWTSKTYQVLFHELYSECTCWYCEAIRASHTSSLNSFFGTSKGDKYAQDFYQSGRAGRCPPDNSAHISAHNAVRSADASRGPVSAYLRSRQEESLERNYQKAVKRAEKKGRTLPPRNDYYDHWGYSYFMYSPAVYPLYLAPGMYYGWDPCYVHTGAGAWGGCAAGSCGGGGVAAGACGNAGGCGGIGVCPIHGISSHVFLLIAVTRAADLEREVVAAQEAAEEDRDREAAEVAEEEEEVVEEEEAAAADVEEEVSLEVFIHRGMPLLTNMCRFLTASVFALYRGFRRWHNHANTFICNSTPRSRPFAFIV</sequence>
<dbReference type="PANTHER" id="PTHR34365:SF7">
    <property type="entry name" value="GLYCINE-RICH DOMAIN-CONTAINING PROTEIN 1"/>
    <property type="match status" value="1"/>
</dbReference>
<protein>
    <submittedName>
        <fullName evidence="3">DUF1399 domain protein</fullName>
    </submittedName>
</protein>
<feature type="compositionally biased region" description="Low complexity" evidence="2">
    <location>
        <begin position="11"/>
        <end position="24"/>
    </location>
</feature>
<dbReference type="AlphaFoldDB" id="A0A0A1URD5"/>
<feature type="region of interest" description="Disordered" evidence="2">
    <location>
        <begin position="1"/>
        <end position="24"/>
    </location>
</feature>
<evidence type="ECO:0000313" key="3">
    <source>
        <dbReference type="EMBL" id="EXU98683.1"/>
    </source>
</evidence>
<dbReference type="InterPro" id="IPR009836">
    <property type="entry name" value="GRDP-like"/>
</dbReference>
<dbReference type="Proteomes" id="UP000030151">
    <property type="component" value="Unassembled WGS sequence"/>
</dbReference>
<dbReference type="Pfam" id="PF07173">
    <property type="entry name" value="GRDP-like"/>
    <property type="match status" value="1"/>
</dbReference>